<reference evidence="2" key="1">
    <citation type="journal article" date="2015" name="Nature">
        <title>Complex archaea that bridge the gap between prokaryotes and eukaryotes.</title>
        <authorList>
            <person name="Spang A."/>
            <person name="Saw J.H."/>
            <person name="Jorgensen S.L."/>
            <person name="Zaremba-Niedzwiedzka K."/>
            <person name="Martijn J."/>
            <person name="Lind A.E."/>
            <person name="van Eijk R."/>
            <person name="Schleper C."/>
            <person name="Guy L."/>
            <person name="Ettema T.J."/>
        </authorList>
    </citation>
    <scope>NUCLEOTIDE SEQUENCE</scope>
</reference>
<gene>
    <name evidence="2" type="ORF">LCGC14_0095580</name>
</gene>
<proteinExistence type="predicted"/>
<protein>
    <submittedName>
        <fullName evidence="2">Uncharacterized protein</fullName>
    </submittedName>
</protein>
<comment type="caution">
    <text evidence="2">The sequence shown here is derived from an EMBL/GenBank/DDBJ whole genome shotgun (WGS) entry which is preliminary data.</text>
</comment>
<organism evidence="2">
    <name type="scientific">marine sediment metagenome</name>
    <dbReference type="NCBI Taxonomy" id="412755"/>
    <lineage>
        <taxon>unclassified sequences</taxon>
        <taxon>metagenomes</taxon>
        <taxon>ecological metagenomes</taxon>
    </lineage>
</organism>
<evidence type="ECO:0000313" key="2">
    <source>
        <dbReference type="EMBL" id="KKO03630.1"/>
    </source>
</evidence>
<dbReference type="AlphaFoldDB" id="A0A0F9VHU1"/>
<feature type="region of interest" description="Disordered" evidence="1">
    <location>
        <begin position="450"/>
        <end position="486"/>
    </location>
</feature>
<name>A0A0F9VHU1_9ZZZZ</name>
<evidence type="ECO:0000256" key="1">
    <source>
        <dbReference type="SAM" id="MobiDB-lite"/>
    </source>
</evidence>
<accession>A0A0F9VHU1</accession>
<sequence length="512" mass="55406">MTCLCLATSVAVAQPSAPPPAKTYPYYVQQLLGAFPASQAGGAPEVDLFLPNVPLADGIRGPTCLIRVPAELIHGRAATRAAAARASWVLSNLPDDQWRQSLDQATHVYVQFWCVPLADYAKAGAELQKRLRPHRRNGRRAEIVHLGNGQNYAVFACLPQMRWPVLQQRLKLAGGADPIDAAMTLLQRIDAKSDLAALCYQTLALRGAESIEAVEYLIAIGSPHRSGAIRAMQTCDSADVTDWLIGLVASEDRLVFRAARRALLDRPRQQARALYVSWLAQRAGKTSVEAELEACAAVGATEAAAPLATVLRKPFRLREFLRALWLRRELTGHPISPQLQAAAEQVKQLAGPHRSEAETKRQAIQAVEAIAAANDTEAAAVIGVELAVLRTRRSGGSSVVNRAGLYILQHLPDGAGEKFVRQVAATCAAPQDVRRLQAIAIHLALVARSHANSQKSGRRRPLSVSRPRVAGPRIKTVTPGRSPYGIKRGVKAPHIKAIKIKPLAKPAVRTPY</sequence>
<dbReference type="EMBL" id="LAZR01000026">
    <property type="protein sequence ID" value="KKO03630.1"/>
    <property type="molecule type" value="Genomic_DNA"/>
</dbReference>